<evidence type="ECO:0000256" key="1">
    <source>
        <dbReference type="ARBA" id="ARBA00023125"/>
    </source>
</evidence>
<keyword evidence="1" id="KW-0238">DNA-binding</keyword>
<sequence>MLVSGTDASVLDSFFISWAVVSSVNAGQVIVKTKPQLRMIENKRAYFNQIIMGGAVMQVLAERIKEVRMLRGKTQEQLAEGVGASSATISNWERSIANPDPDQVVKLAAFLKTSTDYLLGITDNPLLQRKEPSTLSQIDYEIDQLNKLRESLKKAALEKKVEEYVDQLTEKPATGKDDLRRMLRFLAMDVREIEKS</sequence>
<dbReference type="PROSITE" id="PS50943">
    <property type="entry name" value="HTH_CROC1"/>
    <property type="match status" value="1"/>
</dbReference>
<dbReference type="SMART" id="SM00530">
    <property type="entry name" value="HTH_XRE"/>
    <property type="match status" value="1"/>
</dbReference>
<gene>
    <name evidence="4" type="ORF">EHV15_34140</name>
</gene>
<evidence type="ECO:0000259" key="3">
    <source>
        <dbReference type="PROSITE" id="PS50943"/>
    </source>
</evidence>
<dbReference type="AlphaFoldDB" id="A0A3P3TAU3"/>
<dbReference type="PANTHER" id="PTHR46558:SF11">
    <property type="entry name" value="HTH-TYPE TRANSCRIPTIONAL REGULATOR XRE"/>
    <property type="match status" value="1"/>
</dbReference>
<keyword evidence="2" id="KW-0175">Coiled coil</keyword>
<dbReference type="PANTHER" id="PTHR46558">
    <property type="entry name" value="TRACRIPTIONAL REGULATORY PROTEIN-RELATED-RELATED"/>
    <property type="match status" value="1"/>
</dbReference>
<dbReference type="EMBL" id="RRCN01000002">
    <property type="protein sequence ID" value="RRJ54639.1"/>
    <property type="molecule type" value="Genomic_DNA"/>
</dbReference>
<organism evidence="4 5">
    <name type="scientific">Paenibacillus oralis</name>
    <dbReference type="NCBI Taxonomy" id="2490856"/>
    <lineage>
        <taxon>Bacteria</taxon>
        <taxon>Bacillati</taxon>
        <taxon>Bacillota</taxon>
        <taxon>Bacilli</taxon>
        <taxon>Bacillales</taxon>
        <taxon>Paenibacillaceae</taxon>
        <taxon>Paenibacillus</taxon>
    </lineage>
</organism>
<evidence type="ECO:0000256" key="2">
    <source>
        <dbReference type="SAM" id="Coils"/>
    </source>
</evidence>
<dbReference type="OrthoDB" id="1863321at2"/>
<protein>
    <submittedName>
        <fullName evidence="4">Helix-turn-helix domain-containing protein</fullName>
    </submittedName>
</protein>
<evidence type="ECO:0000313" key="4">
    <source>
        <dbReference type="EMBL" id="RRJ54639.1"/>
    </source>
</evidence>
<dbReference type="SUPFAM" id="SSF47413">
    <property type="entry name" value="lambda repressor-like DNA-binding domains"/>
    <property type="match status" value="1"/>
</dbReference>
<dbReference type="InterPro" id="IPR010982">
    <property type="entry name" value="Lambda_DNA-bd_dom_sf"/>
</dbReference>
<dbReference type="CDD" id="cd00093">
    <property type="entry name" value="HTH_XRE"/>
    <property type="match status" value="1"/>
</dbReference>
<feature type="coiled-coil region" evidence="2">
    <location>
        <begin position="135"/>
        <end position="162"/>
    </location>
</feature>
<name>A0A3P3TAU3_9BACL</name>
<proteinExistence type="predicted"/>
<feature type="domain" description="HTH cro/C1-type" evidence="3">
    <location>
        <begin position="64"/>
        <end position="118"/>
    </location>
</feature>
<dbReference type="Pfam" id="PF01381">
    <property type="entry name" value="HTH_3"/>
    <property type="match status" value="1"/>
</dbReference>
<dbReference type="RefSeq" id="WP_128635726.1">
    <property type="nucleotide sequence ID" value="NZ_RRCN01000002.1"/>
</dbReference>
<comment type="caution">
    <text evidence="4">The sequence shown here is derived from an EMBL/GenBank/DDBJ whole genome shotgun (WGS) entry which is preliminary data.</text>
</comment>
<keyword evidence="5" id="KW-1185">Reference proteome</keyword>
<dbReference type="Gene3D" id="1.10.260.40">
    <property type="entry name" value="lambda repressor-like DNA-binding domains"/>
    <property type="match status" value="1"/>
</dbReference>
<dbReference type="GO" id="GO:0003677">
    <property type="term" value="F:DNA binding"/>
    <property type="evidence" value="ECO:0007669"/>
    <property type="project" value="UniProtKB-KW"/>
</dbReference>
<accession>A0A3P3TAU3</accession>
<evidence type="ECO:0000313" key="5">
    <source>
        <dbReference type="Proteomes" id="UP000267017"/>
    </source>
</evidence>
<dbReference type="InterPro" id="IPR001387">
    <property type="entry name" value="Cro/C1-type_HTH"/>
</dbReference>
<dbReference type="Proteomes" id="UP000267017">
    <property type="component" value="Unassembled WGS sequence"/>
</dbReference>
<reference evidence="4 5" key="1">
    <citation type="submission" date="2018-11" db="EMBL/GenBank/DDBJ databases">
        <title>Genome sequencing of Paenibacillus sp. KCOM 3021 (= ChDC PVNT-B20).</title>
        <authorList>
            <person name="Kook J.-K."/>
            <person name="Park S.-N."/>
            <person name="Lim Y.K."/>
        </authorList>
    </citation>
    <scope>NUCLEOTIDE SEQUENCE [LARGE SCALE GENOMIC DNA]</scope>
    <source>
        <strain evidence="4 5">KCOM 3021</strain>
    </source>
</reference>